<dbReference type="AlphaFoldDB" id="A0A6I4IZ98"/>
<evidence type="ECO:0000256" key="6">
    <source>
        <dbReference type="PROSITE-ProRule" id="PRU00560"/>
    </source>
</evidence>
<reference evidence="8 9" key="1">
    <citation type="submission" date="2019-12" db="EMBL/GenBank/DDBJ databases">
        <authorList>
            <person name="Huq M.A."/>
        </authorList>
    </citation>
    <scope>NUCLEOTIDE SEQUENCE [LARGE SCALE GENOMIC DNA]</scope>
    <source>
        <strain evidence="8 9">MAH-20</strain>
    </source>
</reference>
<name>A0A6I4IZ98_9SPHN</name>
<sequence length="615" mass="67665">MASDNIDLDSGADELIAKCLDLDAPQSFFLFAGAGSGKTGSLVRALKSVQARFSRELRLSGRRVAVITYTNKARDEIERRLEFDPIIQVSTIHSFAWQLIGGLDRDIREWLRGNLALEIADLRTAEAKGRAGKASETRKVKIASKTRRLERLDEVRRFTYSPTGENRGQAALSHTEVLKIATEFLAKPAMRQILVGEHPILLIDESQDTNGPLLDALFAVQAAHRDAFALGLFGDMMQRIYSDGRKGLGEDLPEDWAKPKKQLNHRCPKRVIALLNKIRGPVDAQVQTPRTRAVEGLVRLFVLPATTADKAGAEAAVAACMAELTKDSAWHEASGSKRLILEHKMAARRLDFLELYAPLYAVDGFKTGLREGSLPVVRFFTHEVAPLVRAQRADDRFAVGRLLRDSSPLLALTQDGDATDMPAALAAVRNALGELMGLFESGADPALVNVLRNIMGSRLLSIPESLQPSALRKIAPEAAHGNDEEADDERTAAIDRFLEAPFSQVIRYDDYVSGRAAFDTHQGVKGLEFPRVMVIMDDLESGGFTFSYEKLLGSKGEANEATQRLFYVTCSRAEESLALVTYSADPEAVRRNVIANGWFEPHEIEVMEPSVGISS</sequence>
<dbReference type="PROSITE" id="PS51198">
    <property type="entry name" value="UVRD_HELICASE_ATP_BIND"/>
    <property type="match status" value="1"/>
</dbReference>
<evidence type="ECO:0000256" key="2">
    <source>
        <dbReference type="ARBA" id="ARBA00022801"/>
    </source>
</evidence>
<evidence type="ECO:0000256" key="3">
    <source>
        <dbReference type="ARBA" id="ARBA00022806"/>
    </source>
</evidence>
<evidence type="ECO:0000256" key="1">
    <source>
        <dbReference type="ARBA" id="ARBA00022741"/>
    </source>
</evidence>
<keyword evidence="1 6" id="KW-0547">Nucleotide-binding</keyword>
<keyword evidence="3 6" id="KW-0347">Helicase</keyword>
<evidence type="ECO:0000313" key="9">
    <source>
        <dbReference type="Proteomes" id="UP000441389"/>
    </source>
</evidence>
<keyword evidence="4 6" id="KW-0067">ATP-binding</keyword>
<keyword evidence="2 6" id="KW-0378">Hydrolase</keyword>
<dbReference type="GO" id="GO:0043138">
    <property type="term" value="F:3'-5' DNA helicase activity"/>
    <property type="evidence" value="ECO:0007669"/>
    <property type="project" value="TreeGrafter"/>
</dbReference>
<dbReference type="Gene3D" id="3.40.50.300">
    <property type="entry name" value="P-loop containing nucleotide triphosphate hydrolases"/>
    <property type="match status" value="2"/>
</dbReference>
<dbReference type="Proteomes" id="UP000441389">
    <property type="component" value="Unassembled WGS sequence"/>
</dbReference>
<dbReference type="PANTHER" id="PTHR11070:SF2">
    <property type="entry name" value="ATP-DEPENDENT DNA HELICASE SRS2"/>
    <property type="match status" value="1"/>
</dbReference>
<protein>
    <recommendedName>
        <fullName evidence="5">DNA 3'-5' helicase II</fullName>
    </recommendedName>
</protein>
<comment type="caution">
    <text evidence="8">The sequence shown here is derived from an EMBL/GenBank/DDBJ whole genome shotgun (WGS) entry which is preliminary data.</text>
</comment>
<dbReference type="InterPro" id="IPR000212">
    <property type="entry name" value="DNA_helicase_UvrD/REP"/>
</dbReference>
<dbReference type="Pfam" id="PF13245">
    <property type="entry name" value="AAA_19"/>
    <property type="match status" value="1"/>
</dbReference>
<dbReference type="GO" id="GO:0003677">
    <property type="term" value="F:DNA binding"/>
    <property type="evidence" value="ECO:0007669"/>
    <property type="project" value="InterPro"/>
</dbReference>
<dbReference type="InterPro" id="IPR027417">
    <property type="entry name" value="P-loop_NTPase"/>
</dbReference>
<dbReference type="SUPFAM" id="SSF52540">
    <property type="entry name" value="P-loop containing nucleoside triphosphate hydrolases"/>
    <property type="match status" value="1"/>
</dbReference>
<dbReference type="PANTHER" id="PTHR11070">
    <property type="entry name" value="UVRD / RECB / PCRA DNA HELICASE FAMILY MEMBER"/>
    <property type="match status" value="1"/>
</dbReference>
<evidence type="ECO:0000256" key="5">
    <source>
        <dbReference type="ARBA" id="ARBA00034923"/>
    </source>
</evidence>
<evidence type="ECO:0000259" key="7">
    <source>
        <dbReference type="PROSITE" id="PS51198"/>
    </source>
</evidence>
<keyword evidence="9" id="KW-1185">Reference proteome</keyword>
<evidence type="ECO:0000313" key="8">
    <source>
        <dbReference type="EMBL" id="MVO77569.1"/>
    </source>
</evidence>
<accession>A0A6I4IZ98</accession>
<gene>
    <name evidence="8" type="ORF">GON01_06430</name>
</gene>
<dbReference type="InterPro" id="IPR014016">
    <property type="entry name" value="UvrD-like_ATP-bd"/>
</dbReference>
<evidence type="ECO:0000256" key="4">
    <source>
        <dbReference type="ARBA" id="ARBA00022840"/>
    </source>
</evidence>
<dbReference type="GO" id="GO:0000725">
    <property type="term" value="P:recombinational repair"/>
    <property type="evidence" value="ECO:0007669"/>
    <property type="project" value="TreeGrafter"/>
</dbReference>
<feature type="binding site" evidence="6">
    <location>
        <begin position="32"/>
        <end position="39"/>
    </location>
    <ligand>
        <name>ATP</name>
        <dbReference type="ChEBI" id="CHEBI:30616"/>
    </ligand>
</feature>
<proteinExistence type="predicted"/>
<dbReference type="GO" id="GO:0016787">
    <property type="term" value="F:hydrolase activity"/>
    <property type="evidence" value="ECO:0007669"/>
    <property type="project" value="UniProtKB-UniRule"/>
</dbReference>
<dbReference type="EMBL" id="WQMS01000007">
    <property type="protein sequence ID" value="MVO77569.1"/>
    <property type="molecule type" value="Genomic_DNA"/>
</dbReference>
<organism evidence="8 9">
    <name type="scientific">Sphingomonas horti</name>
    <dbReference type="NCBI Taxonomy" id="2682842"/>
    <lineage>
        <taxon>Bacteria</taxon>
        <taxon>Pseudomonadati</taxon>
        <taxon>Pseudomonadota</taxon>
        <taxon>Alphaproteobacteria</taxon>
        <taxon>Sphingomonadales</taxon>
        <taxon>Sphingomonadaceae</taxon>
        <taxon>Sphingomonas</taxon>
    </lineage>
</organism>
<dbReference type="GO" id="GO:0005524">
    <property type="term" value="F:ATP binding"/>
    <property type="evidence" value="ECO:0007669"/>
    <property type="project" value="UniProtKB-UniRule"/>
</dbReference>
<feature type="domain" description="UvrD-like helicase ATP-binding" evidence="7">
    <location>
        <begin position="11"/>
        <end position="281"/>
    </location>
</feature>